<evidence type="ECO:0000259" key="1">
    <source>
        <dbReference type="Pfam" id="PF25754"/>
    </source>
</evidence>
<dbReference type="InterPro" id="IPR057850">
    <property type="entry name" value="Gp11_C"/>
</dbReference>
<proteinExistence type="predicted"/>
<organism evidence="2 3">
    <name type="scientific">Citrobacter braakii</name>
    <dbReference type="NCBI Taxonomy" id="57706"/>
    <lineage>
        <taxon>Bacteria</taxon>
        <taxon>Pseudomonadati</taxon>
        <taxon>Pseudomonadota</taxon>
        <taxon>Gammaproteobacteria</taxon>
        <taxon>Enterobacterales</taxon>
        <taxon>Enterobacteriaceae</taxon>
        <taxon>Citrobacter</taxon>
        <taxon>Citrobacter freundii complex</taxon>
    </lineage>
</organism>
<dbReference type="Pfam" id="PF25754">
    <property type="entry name" value="Gp11_C"/>
    <property type="match status" value="1"/>
</dbReference>
<dbReference type="AlphaFoldDB" id="A0A1V8NVT4"/>
<gene>
    <name evidence="2" type="ORF">BZK42_18415</name>
</gene>
<dbReference type="RefSeq" id="WP_080859687.1">
    <property type="nucleotide sequence ID" value="NZ_CP077405.1"/>
</dbReference>
<protein>
    <recommendedName>
        <fullName evidence="1">Gp11 C-terminal domain-containing protein</fullName>
    </recommendedName>
</protein>
<evidence type="ECO:0000313" key="3">
    <source>
        <dbReference type="Proteomes" id="UP000192573"/>
    </source>
</evidence>
<evidence type="ECO:0000313" key="2">
    <source>
        <dbReference type="EMBL" id="OQM40535.1"/>
    </source>
</evidence>
<sequence length="147" mass="16566">MLNKITSLINRYGPATCQTLADRLGYTPVDVIPVLRRGVELQILDDVNGFYRIYQAKNTPRRQSHAWVEGKILPHEVVILVQAEWDTSCLTVVAELDKTSQKKGHSPFVIATLNTGQRTFTSSSTGDFITDHVVRYMPLDTHIVRSL</sequence>
<comment type="caution">
    <text evidence="2">The sequence shown here is derived from an EMBL/GenBank/DDBJ whole genome shotgun (WGS) entry which is preliminary data.</text>
</comment>
<accession>A0A1V8NVT4</accession>
<reference evidence="2 3" key="1">
    <citation type="submission" date="2017-03" db="EMBL/GenBank/DDBJ databases">
        <authorList>
            <person name="Afonso C.L."/>
            <person name="Miller P.J."/>
            <person name="Scott M.A."/>
            <person name="Spackman E."/>
            <person name="Goraichik I."/>
            <person name="Dimitrov K.M."/>
            <person name="Suarez D.L."/>
            <person name="Swayne D.E."/>
        </authorList>
    </citation>
    <scope>NUCLEOTIDE SEQUENCE [LARGE SCALE GENOMIC DNA]</scope>
    <source>
        <strain evidence="2 3">ATCC 51113</strain>
    </source>
</reference>
<dbReference type="EMBL" id="NAEW01000009">
    <property type="protein sequence ID" value="OQM40535.1"/>
    <property type="molecule type" value="Genomic_DNA"/>
</dbReference>
<dbReference type="Proteomes" id="UP000192573">
    <property type="component" value="Unassembled WGS sequence"/>
</dbReference>
<feature type="domain" description="Gp11 C-terminal" evidence="1">
    <location>
        <begin position="67"/>
        <end position="141"/>
    </location>
</feature>
<name>A0A1V8NVT4_CITBR</name>